<dbReference type="GO" id="GO:0007043">
    <property type="term" value="P:cell-cell junction assembly"/>
    <property type="evidence" value="ECO:0007669"/>
    <property type="project" value="TreeGrafter"/>
</dbReference>
<dbReference type="GO" id="GO:0007156">
    <property type="term" value="P:homophilic cell adhesion via plasma membrane adhesion molecules"/>
    <property type="evidence" value="ECO:0007669"/>
    <property type="project" value="InterPro"/>
</dbReference>
<evidence type="ECO:0000313" key="10">
    <source>
        <dbReference type="EMBL" id="KOF69940.1"/>
    </source>
</evidence>
<dbReference type="InterPro" id="IPR020894">
    <property type="entry name" value="Cadherin_CS"/>
</dbReference>
<dbReference type="PANTHER" id="PTHR24027">
    <property type="entry name" value="CADHERIN-23"/>
    <property type="match status" value="1"/>
</dbReference>
<dbReference type="Pfam" id="PF00028">
    <property type="entry name" value="Cadherin"/>
    <property type="match status" value="3"/>
</dbReference>
<keyword evidence="8" id="KW-0732">Signal</keyword>
<evidence type="ECO:0000256" key="6">
    <source>
        <dbReference type="SAM" id="MobiDB-lite"/>
    </source>
</evidence>
<dbReference type="PANTHER" id="PTHR24027:SF438">
    <property type="entry name" value="CADHERIN 23"/>
    <property type="match status" value="1"/>
</dbReference>
<feature type="domain" description="Cadherin" evidence="9">
    <location>
        <begin position="462"/>
        <end position="554"/>
    </location>
</feature>
<name>A0A0L8FZZ4_OCTBM</name>
<dbReference type="GO" id="GO:0044331">
    <property type="term" value="P:cell-cell adhesion mediated by cadherin"/>
    <property type="evidence" value="ECO:0007669"/>
    <property type="project" value="TreeGrafter"/>
</dbReference>
<accession>A0A0L8FZZ4</accession>
<evidence type="ECO:0000256" key="4">
    <source>
        <dbReference type="ARBA" id="ARBA00023136"/>
    </source>
</evidence>
<dbReference type="GO" id="GO:0045296">
    <property type="term" value="F:cadherin binding"/>
    <property type="evidence" value="ECO:0007669"/>
    <property type="project" value="TreeGrafter"/>
</dbReference>
<organism evidence="10">
    <name type="scientific">Octopus bimaculoides</name>
    <name type="common">California two-spotted octopus</name>
    <dbReference type="NCBI Taxonomy" id="37653"/>
    <lineage>
        <taxon>Eukaryota</taxon>
        <taxon>Metazoa</taxon>
        <taxon>Spiralia</taxon>
        <taxon>Lophotrochozoa</taxon>
        <taxon>Mollusca</taxon>
        <taxon>Cephalopoda</taxon>
        <taxon>Coleoidea</taxon>
        <taxon>Octopodiformes</taxon>
        <taxon>Octopoda</taxon>
        <taxon>Incirrata</taxon>
        <taxon>Octopodidae</taxon>
        <taxon>Octopus</taxon>
    </lineage>
</organism>
<feature type="region of interest" description="Disordered" evidence="6">
    <location>
        <begin position="945"/>
        <end position="1039"/>
    </location>
</feature>
<evidence type="ECO:0000256" key="1">
    <source>
        <dbReference type="ARBA" id="ARBA00004370"/>
    </source>
</evidence>
<dbReference type="KEGG" id="obi:106880265"/>
<feature type="domain" description="Cadherin" evidence="9">
    <location>
        <begin position="120"/>
        <end position="229"/>
    </location>
</feature>
<dbReference type="GO" id="GO:0005509">
    <property type="term" value="F:calcium ion binding"/>
    <property type="evidence" value="ECO:0007669"/>
    <property type="project" value="UniProtKB-UniRule"/>
</dbReference>
<dbReference type="PROSITE" id="PS00232">
    <property type="entry name" value="CADHERIN_1"/>
    <property type="match status" value="2"/>
</dbReference>
<feature type="chain" id="PRO_5005582695" description="Cadherin domain-containing protein" evidence="8">
    <location>
        <begin position="26"/>
        <end position="1258"/>
    </location>
</feature>
<feature type="domain" description="Cadherin" evidence="9">
    <location>
        <begin position="653"/>
        <end position="764"/>
    </location>
</feature>
<dbReference type="PROSITE" id="PS50268">
    <property type="entry name" value="CADHERIN_2"/>
    <property type="match status" value="6"/>
</dbReference>
<dbReference type="GO" id="GO:0016477">
    <property type="term" value="P:cell migration"/>
    <property type="evidence" value="ECO:0007669"/>
    <property type="project" value="TreeGrafter"/>
</dbReference>
<dbReference type="GO" id="GO:0000902">
    <property type="term" value="P:cell morphogenesis"/>
    <property type="evidence" value="ECO:0007669"/>
    <property type="project" value="TreeGrafter"/>
</dbReference>
<keyword evidence="4 7" id="KW-0472">Membrane</keyword>
<feature type="compositionally biased region" description="Basic and acidic residues" evidence="6">
    <location>
        <begin position="987"/>
        <end position="996"/>
    </location>
</feature>
<dbReference type="GO" id="GO:0008013">
    <property type="term" value="F:beta-catenin binding"/>
    <property type="evidence" value="ECO:0007669"/>
    <property type="project" value="TreeGrafter"/>
</dbReference>
<dbReference type="EMBL" id="KQ425128">
    <property type="protein sequence ID" value="KOF69940.1"/>
    <property type="molecule type" value="Genomic_DNA"/>
</dbReference>
<evidence type="ECO:0000256" key="3">
    <source>
        <dbReference type="ARBA" id="ARBA00022837"/>
    </source>
</evidence>
<dbReference type="CDD" id="cd11304">
    <property type="entry name" value="Cadherin_repeat"/>
    <property type="match status" value="6"/>
</dbReference>
<sequence>MDVRLSSKTIYLLLIILLTFKFSLEDCTFQSSVHIKETLAPDSKIFTFPSDSHISILEGPNEFYVLDNKLFCRHRIQVNSQPTKRFKLRITCTTNNKVKVKRDFTITVSSPGVVDTTSYTVKSLSVDIPETTSVNSSVINLSGFVSKSFDNNTRSGRNNSIDYTIKMNSYNDTFVMGDPQKGIILLKKKLDYDIRNTYHLNISALNGENLQFVLLTIAVKDEDTKPPVFAFLHYYASVEEEAINLINTTLASAPPILAYDGDRSINQTINYRMHKGTKAVASNAFDVDNRTGSIILRQILNRETKDSYTIYIEAYQTDAPYTKTAIAVAHITVLDINDNLPKFGSYFQSVEVLENLPKGFFIYRFHATDADKDPFNIFQYRLKDKYDAFQVNSSTGELTVKNSRILDRETHSTLVISVFAVERSGQKSKSCYLTITLLDDNDNWPMFGQQAFLLFATELKNGTSIGTVNASDRDVGLNAVLKYGLTNIVEWGKQPAPIDIDENTGVITANSFLKPATSYRFFLQACDSPRELSRRLCSKVPVMIVTKNTTKPEDNSRVKYIYIKENTPRDTTVANLKDDFKGSSTGMIFIHLKISPVPVKIMKFGKVVVNGLLDYETVQQYKLTVLACTETTTINMTVFLHIKDINDHIPTFNKPVYIFEVLPKLEINTTIGYISASDNDREPPNNQFFYRIPAEFSVGRHIVIENKTGELIVKRSLQLEAEENGDGNGVEFLVRVIDKGNPPLSSLVKVKLVLEDKIIGASYFVSTMLLKKQVLNNKRSLEWALTKVTGVRVNIENVIDGPTDSQGQSFFFGGSTVQITATFPNGTRLSRQHLKSLVLEHKAVLQKIFKEKSSKKLKSWNFHAPELSLLILACLLFICCIICVSIIYMKQKEEMKNHHIVHKCKKNRSLYDSTDLTVTTDINGQHENSSNSTRSNRASIINHTFEFDSDSGRHSNESKTNQTDETDTGFQTSTLSVSKRRTRRHSKESLETETQSRHPVKSARMLYHSDDSDSQTTLNCNKEKHTYEDVEDSSDSESEKLWSRNIYDKPDKSILKGNYPKSISGLYDASDENMYEIPNMVSSSKDSLYEMYDKPDSPQTNNFYDIVDDPSLKDLFRENIDESDSDCSHIYSNVVTHHYEHISSDSDIPSEPHPDYITTGSEFSDLTDEPSYSVHGSLSTLSYASTSTSHYNSQSDLHSTNKFSKNRDKTLHKIIGLLELSHSPALSSRGHQACPLPPRDYNTPSNQMSHFKASMTQL</sequence>
<dbReference type="GO" id="GO:0034332">
    <property type="term" value="P:adherens junction organization"/>
    <property type="evidence" value="ECO:0007669"/>
    <property type="project" value="TreeGrafter"/>
</dbReference>
<dbReference type="SMART" id="SM00112">
    <property type="entry name" value="CA"/>
    <property type="match status" value="6"/>
</dbReference>
<feature type="compositionally biased region" description="Polar residues" evidence="6">
    <location>
        <begin position="1242"/>
        <end position="1258"/>
    </location>
</feature>
<dbReference type="GO" id="GO:0016339">
    <property type="term" value="P:calcium-dependent cell-cell adhesion via plasma membrane cell adhesion molecules"/>
    <property type="evidence" value="ECO:0007669"/>
    <property type="project" value="TreeGrafter"/>
</dbReference>
<dbReference type="OMA" id="HEFNITI"/>
<dbReference type="AlphaFoldDB" id="A0A0L8FZZ4"/>
<feature type="compositionally biased region" description="Polar residues" evidence="6">
    <location>
        <begin position="958"/>
        <end position="977"/>
    </location>
</feature>
<feature type="transmembrane region" description="Helical" evidence="7">
    <location>
        <begin position="867"/>
        <end position="889"/>
    </location>
</feature>
<evidence type="ECO:0000259" key="9">
    <source>
        <dbReference type="PROSITE" id="PS50268"/>
    </source>
</evidence>
<comment type="subcellular location">
    <subcellularLocation>
        <location evidence="1">Membrane</location>
    </subcellularLocation>
</comment>
<keyword evidence="3 5" id="KW-0106">Calcium</keyword>
<evidence type="ECO:0000256" key="2">
    <source>
        <dbReference type="ARBA" id="ARBA00022737"/>
    </source>
</evidence>
<evidence type="ECO:0000256" key="7">
    <source>
        <dbReference type="SAM" id="Phobius"/>
    </source>
</evidence>
<dbReference type="GO" id="GO:0016342">
    <property type="term" value="C:catenin complex"/>
    <property type="evidence" value="ECO:0007669"/>
    <property type="project" value="TreeGrafter"/>
</dbReference>
<dbReference type="PRINTS" id="PR00205">
    <property type="entry name" value="CADHERIN"/>
</dbReference>
<keyword evidence="7" id="KW-0812">Transmembrane</keyword>
<keyword evidence="2" id="KW-0677">Repeat</keyword>
<keyword evidence="7" id="KW-1133">Transmembrane helix</keyword>
<feature type="signal peptide" evidence="8">
    <location>
        <begin position="1"/>
        <end position="25"/>
    </location>
</feature>
<dbReference type="InterPro" id="IPR002126">
    <property type="entry name" value="Cadherin-like_dom"/>
</dbReference>
<feature type="domain" description="Cadherin" evidence="9">
    <location>
        <begin position="344"/>
        <end position="447"/>
    </location>
</feature>
<feature type="region of interest" description="Disordered" evidence="6">
    <location>
        <begin position="1238"/>
        <end position="1258"/>
    </location>
</feature>
<gene>
    <name evidence="10" type="ORF">OCBIM_22003836mg</name>
</gene>
<evidence type="ECO:0000256" key="8">
    <source>
        <dbReference type="SAM" id="SignalP"/>
    </source>
</evidence>
<evidence type="ECO:0000256" key="5">
    <source>
        <dbReference type="PROSITE-ProRule" id="PRU00043"/>
    </source>
</evidence>
<dbReference type="InterPro" id="IPR015919">
    <property type="entry name" value="Cadherin-like_sf"/>
</dbReference>
<feature type="domain" description="Cadherin" evidence="9">
    <location>
        <begin position="554"/>
        <end position="652"/>
    </location>
</feature>
<dbReference type="SUPFAM" id="SSF49313">
    <property type="entry name" value="Cadherin-like"/>
    <property type="match status" value="6"/>
</dbReference>
<dbReference type="Gene3D" id="2.60.40.60">
    <property type="entry name" value="Cadherins"/>
    <property type="match status" value="6"/>
</dbReference>
<dbReference type="GO" id="GO:0005912">
    <property type="term" value="C:adherens junction"/>
    <property type="evidence" value="ECO:0007669"/>
    <property type="project" value="TreeGrafter"/>
</dbReference>
<protein>
    <recommendedName>
        <fullName evidence="9">Cadherin domain-containing protein</fullName>
    </recommendedName>
</protein>
<dbReference type="InterPro" id="IPR039808">
    <property type="entry name" value="Cadherin"/>
</dbReference>
<dbReference type="OrthoDB" id="6162519at2759"/>
<feature type="domain" description="Cadherin" evidence="9">
    <location>
        <begin position="256"/>
        <end position="343"/>
    </location>
</feature>
<proteinExistence type="predicted"/>
<reference evidence="10" key="1">
    <citation type="submission" date="2015-07" db="EMBL/GenBank/DDBJ databases">
        <title>MeaNS - Measles Nucleotide Surveillance Program.</title>
        <authorList>
            <person name="Tran T."/>
            <person name="Druce J."/>
        </authorList>
    </citation>
    <scope>NUCLEOTIDE SEQUENCE</scope>
    <source>
        <strain evidence="10">UCB-OBI-ISO-001</strain>
        <tissue evidence="10">Gonad</tissue>
    </source>
</reference>